<keyword evidence="5 9" id="KW-0645">Protease</keyword>
<dbReference type="FunFam" id="3.40.50.1820:FF:000579">
    <property type="entry name" value="Carboxypeptidase"/>
    <property type="match status" value="1"/>
</dbReference>
<evidence type="ECO:0000256" key="2">
    <source>
        <dbReference type="ARBA" id="ARBA00009431"/>
    </source>
</evidence>
<dbReference type="GO" id="GO:0005773">
    <property type="term" value="C:vacuole"/>
    <property type="evidence" value="ECO:0007669"/>
    <property type="project" value="TreeGrafter"/>
</dbReference>
<reference evidence="10" key="1">
    <citation type="submission" date="2020-03" db="EMBL/GenBank/DDBJ databases">
        <title>A high-quality chromosome-level genome assembly of a woody plant with both climbing and erect habits, Rhamnella rubrinervis.</title>
        <authorList>
            <person name="Lu Z."/>
            <person name="Yang Y."/>
            <person name="Zhu X."/>
            <person name="Sun Y."/>
        </authorList>
    </citation>
    <scope>NUCLEOTIDE SEQUENCE</scope>
    <source>
        <strain evidence="10">BYM</strain>
        <tissue evidence="10">Leaf</tissue>
    </source>
</reference>
<dbReference type="PROSITE" id="PS00131">
    <property type="entry name" value="CARBOXYPEPT_SER_SER"/>
    <property type="match status" value="1"/>
</dbReference>
<accession>A0A8K0MP80</accession>
<dbReference type="SUPFAM" id="SSF53474">
    <property type="entry name" value="alpha/beta-Hydrolases"/>
    <property type="match status" value="1"/>
</dbReference>
<dbReference type="InterPro" id="IPR033124">
    <property type="entry name" value="Ser_caboxypep_his_AS"/>
</dbReference>
<evidence type="ECO:0000256" key="7">
    <source>
        <dbReference type="ARBA" id="ARBA00023157"/>
    </source>
</evidence>
<dbReference type="PANTHER" id="PTHR11802:SF32">
    <property type="entry name" value="SERINE CARBOXYPEPTIDASE-LIKE 29"/>
    <property type="match status" value="1"/>
</dbReference>
<keyword evidence="8" id="KW-0325">Glycoprotein</keyword>
<dbReference type="PANTHER" id="PTHR11802">
    <property type="entry name" value="SERINE PROTEASE FAMILY S10 SERINE CARBOXYPEPTIDASE"/>
    <property type="match status" value="1"/>
</dbReference>
<evidence type="ECO:0000256" key="5">
    <source>
        <dbReference type="ARBA" id="ARBA00022670"/>
    </source>
</evidence>
<comment type="similarity">
    <text evidence="2 9">Belongs to the peptidase S10 family.</text>
</comment>
<sequence length="473" mass="53284">MAKSRWSFLLYFFAILVNFQLGNVIATFAGNPLVQQQLDRVLELPGQNFNVSFAQYSGYVTVNEESGRALFYWFIEAVEDPDSKPLVLWLNGGPGCSSIAFGEAEEIGAFHIKPDGKTLYLNPYSWNQVANILFVDSPVGVGFSYSNTSFDVLTNGDKRTAKDSLEFLLNWFERFPQYKGRDFYITGESYAGHYVPQLSQAIVRYNWVKKEKVINLKGYMVGNALTDDYHDHLGVFQFLWSAGMISDQTFKLLNLLCDFQSFIHASNSCDKILDIADEELGNIDQYSIFTPPCSANISQSNQLLKRRHKVGRISQKYDPCTEAHSTVYFNLPEVQQALHVDPNHAPSHWKTCSDVVSDSWKDSPRTMLDVYHELIHAGLRIWVFSGDTDSVLPVTSTRYSIDALKLPTVGPWRAWYDDGQVGGWTQEYAGLTFVTVRGAGHEVPLHRPKLALTLIKAFLSGTSMPSLKLVSDS</sequence>
<dbReference type="GO" id="GO:0005576">
    <property type="term" value="C:extracellular region"/>
    <property type="evidence" value="ECO:0007669"/>
    <property type="project" value="UniProtKB-SubCell"/>
</dbReference>
<dbReference type="FunFam" id="3.40.50.11320:FF:000003">
    <property type="entry name" value="Carboxypeptidase"/>
    <property type="match status" value="1"/>
</dbReference>
<keyword evidence="6 9" id="KW-0378">Hydrolase</keyword>
<evidence type="ECO:0000256" key="1">
    <source>
        <dbReference type="ARBA" id="ARBA00004613"/>
    </source>
</evidence>
<dbReference type="AlphaFoldDB" id="A0A8K0MP80"/>
<dbReference type="PROSITE" id="PS00560">
    <property type="entry name" value="CARBOXYPEPT_SER_HIS"/>
    <property type="match status" value="1"/>
</dbReference>
<protein>
    <recommendedName>
        <fullName evidence="9">Carboxypeptidase</fullName>
        <ecNumber evidence="9">3.4.16.-</ecNumber>
    </recommendedName>
</protein>
<evidence type="ECO:0000313" key="11">
    <source>
        <dbReference type="Proteomes" id="UP000796880"/>
    </source>
</evidence>
<comment type="caution">
    <text evidence="10">The sequence shown here is derived from an EMBL/GenBank/DDBJ whole genome shotgun (WGS) entry which is preliminary data.</text>
</comment>
<dbReference type="InterPro" id="IPR029058">
    <property type="entry name" value="AB_hydrolase_fold"/>
</dbReference>
<dbReference type="GO" id="GO:0004185">
    <property type="term" value="F:serine-type carboxypeptidase activity"/>
    <property type="evidence" value="ECO:0007669"/>
    <property type="project" value="UniProtKB-UniRule"/>
</dbReference>
<dbReference type="PRINTS" id="PR00724">
    <property type="entry name" value="CRBOXYPTASEC"/>
</dbReference>
<evidence type="ECO:0000256" key="9">
    <source>
        <dbReference type="RuleBase" id="RU361156"/>
    </source>
</evidence>
<dbReference type="InterPro" id="IPR001563">
    <property type="entry name" value="Peptidase_S10"/>
</dbReference>
<dbReference type="InterPro" id="IPR018202">
    <property type="entry name" value="Ser_caboxypep_ser_AS"/>
</dbReference>
<dbReference type="Gene3D" id="3.40.50.11320">
    <property type="match status" value="1"/>
</dbReference>
<keyword evidence="3" id="KW-0964">Secreted</keyword>
<dbReference type="Pfam" id="PF00450">
    <property type="entry name" value="Peptidase_S10"/>
    <property type="match status" value="1"/>
</dbReference>
<keyword evidence="4 9" id="KW-0121">Carboxypeptidase</keyword>
<dbReference type="EC" id="3.4.16.-" evidence="9"/>
<proteinExistence type="inferred from homology"/>
<evidence type="ECO:0000256" key="6">
    <source>
        <dbReference type="ARBA" id="ARBA00022801"/>
    </source>
</evidence>
<name>A0A8K0MP80_9ROSA</name>
<dbReference type="GO" id="GO:0006508">
    <property type="term" value="P:proteolysis"/>
    <property type="evidence" value="ECO:0007669"/>
    <property type="project" value="UniProtKB-KW"/>
</dbReference>
<dbReference type="Gene3D" id="3.40.50.1820">
    <property type="entry name" value="alpha/beta hydrolase"/>
    <property type="match status" value="1"/>
</dbReference>
<dbReference type="OrthoDB" id="443318at2759"/>
<keyword evidence="11" id="KW-1185">Reference proteome</keyword>
<dbReference type="Proteomes" id="UP000796880">
    <property type="component" value="Unassembled WGS sequence"/>
</dbReference>
<evidence type="ECO:0000256" key="3">
    <source>
        <dbReference type="ARBA" id="ARBA00022525"/>
    </source>
</evidence>
<evidence type="ECO:0000313" key="10">
    <source>
        <dbReference type="EMBL" id="KAF3452918.1"/>
    </source>
</evidence>
<gene>
    <name evidence="10" type="ORF">FNV43_RR03351</name>
</gene>
<comment type="subcellular location">
    <subcellularLocation>
        <location evidence="1">Secreted</location>
    </subcellularLocation>
</comment>
<dbReference type="Gene3D" id="6.10.250.940">
    <property type="match status" value="1"/>
</dbReference>
<evidence type="ECO:0000256" key="8">
    <source>
        <dbReference type="ARBA" id="ARBA00023180"/>
    </source>
</evidence>
<keyword evidence="7" id="KW-1015">Disulfide bond</keyword>
<evidence type="ECO:0000256" key="4">
    <source>
        <dbReference type="ARBA" id="ARBA00022645"/>
    </source>
</evidence>
<organism evidence="10 11">
    <name type="scientific">Rhamnella rubrinervis</name>
    <dbReference type="NCBI Taxonomy" id="2594499"/>
    <lineage>
        <taxon>Eukaryota</taxon>
        <taxon>Viridiplantae</taxon>
        <taxon>Streptophyta</taxon>
        <taxon>Embryophyta</taxon>
        <taxon>Tracheophyta</taxon>
        <taxon>Spermatophyta</taxon>
        <taxon>Magnoliopsida</taxon>
        <taxon>eudicotyledons</taxon>
        <taxon>Gunneridae</taxon>
        <taxon>Pentapetalae</taxon>
        <taxon>rosids</taxon>
        <taxon>fabids</taxon>
        <taxon>Rosales</taxon>
        <taxon>Rhamnaceae</taxon>
        <taxon>rhamnoid group</taxon>
        <taxon>Rhamneae</taxon>
        <taxon>Rhamnella</taxon>
    </lineage>
</organism>
<dbReference type="EMBL" id="VOIH02000002">
    <property type="protein sequence ID" value="KAF3452918.1"/>
    <property type="molecule type" value="Genomic_DNA"/>
</dbReference>